<evidence type="ECO:0000313" key="1">
    <source>
        <dbReference type="EMBL" id="GGG03276.1"/>
    </source>
</evidence>
<organism evidence="1 2">
    <name type="scientific">Paenibacillus albidus</name>
    <dbReference type="NCBI Taxonomy" id="2041023"/>
    <lineage>
        <taxon>Bacteria</taxon>
        <taxon>Bacillati</taxon>
        <taxon>Bacillota</taxon>
        <taxon>Bacilli</taxon>
        <taxon>Bacillales</taxon>
        <taxon>Paenibacillaceae</taxon>
        <taxon>Paenibacillus</taxon>
    </lineage>
</organism>
<gene>
    <name evidence="1" type="ORF">GCM10010912_54960</name>
</gene>
<dbReference type="Proteomes" id="UP000637643">
    <property type="component" value="Unassembled WGS sequence"/>
</dbReference>
<dbReference type="AlphaFoldDB" id="A0A917CYV5"/>
<keyword evidence="2" id="KW-1185">Reference proteome</keyword>
<evidence type="ECO:0000313" key="2">
    <source>
        <dbReference type="Proteomes" id="UP000637643"/>
    </source>
</evidence>
<name>A0A917CYV5_9BACL</name>
<protein>
    <recommendedName>
        <fullName evidence="3">Lipoprotein</fullName>
    </recommendedName>
</protein>
<sequence>MKKGFAVVILIMLLSGCMNKPKALHEQDLCLMDTQNENQKICYGMSRAEIEAIVGAGTVQETTFAPDKDGTLVSYEDNLGIFYKDDRAKDLSVLDQNTLEQLAQGKLVIEKGRYKTERGAALGMKESEIAELYGEDYVKDSTFIYIYDSARKAYITDPGQLKQIPDDAEGIYEFSASVGTDGSETLVFGLTFRDYNKHNYRD</sequence>
<reference evidence="1" key="2">
    <citation type="submission" date="2020-09" db="EMBL/GenBank/DDBJ databases">
        <authorList>
            <person name="Sun Q."/>
            <person name="Zhou Y."/>
        </authorList>
    </citation>
    <scope>NUCLEOTIDE SEQUENCE</scope>
    <source>
        <strain evidence="1">CGMCC 1.16134</strain>
    </source>
</reference>
<reference evidence="1" key="1">
    <citation type="journal article" date="2014" name="Int. J. Syst. Evol. Microbiol.">
        <title>Complete genome sequence of Corynebacterium casei LMG S-19264T (=DSM 44701T), isolated from a smear-ripened cheese.</title>
        <authorList>
            <consortium name="US DOE Joint Genome Institute (JGI-PGF)"/>
            <person name="Walter F."/>
            <person name="Albersmeier A."/>
            <person name="Kalinowski J."/>
            <person name="Ruckert C."/>
        </authorList>
    </citation>
    <scope>NUCLEOTIDE SEQUENCE</scope>
    <source>
        <strain evidence="1">CGMCC 1.16134</strain>
    </source>
</reference>
<dbReference type="RefSeq" id="WP_189030568.1">
    <property type="nucleotide sequence ID" value="NZ_BMKR01000035.1"/>
</dbReference>
<dbReference type="PROSITE" id="PS51257">
    <property type="entry name" value="PROKAR_LIPOPROTEIN"/>
    <property type="match status" value="1"/>
</dbReference>
<proteinExistence type="predicted"/>
<accession>A0A917CYV5</accession>
<evidence type="ECO:0008006" key="3">
    <source>
        <dbReference type="Google" id="ProtNLM"/>
    </source>
</evidence>
<dbReference type="EMBL" id="BMKR01000035">
    <property type="protein sequence ID" value="GGG03276.1"/>
    <property type="molecule type" value="Genomic_DNA"/>
</dbReference>
<comment type="caution">
    <text evidence="1">The sequence shown here is derived from an EMBL/GenBank/DDBJ whole genome shotgun (WGS) entry which is preliminary data.</text>
</comment>